<evidence type="ECO:0000256" key="2">
    <source>
        <dbReference type="ARBA" id="ARBA00001946"/>
    </source>
</evidence>
<dbReference type="PANTHER" id="PTHR12318:SF0">
    <property type="entry name" value="ACYL-COENZYME A DIPHOSPHATASE NUDT19"/>
    <property type="match status" value="1"/>
</dbReference>
<dbReference type="CDD" id="cd18870">
    <property type="entry name" value="NUDIX_AcylCoAdiphos_Nudt19"/>
    <property type="match status" value="1"/>
</dbReference>
<evidence type="ECO:0000313" key="9">
    <source>
        <dbReference type="EMBL" id="CAD8069312.1"/>
    </source>
</evidence>
<dbReference type="InterPro" id="IPR000086">
    <property type="entry name" value="NUDIX_hydrolase_dom"/>
</dbReference>
<dbReference type="OrthoDB" id="293713at2759"/>
<dbReference type="PANTHER" id="PTHR12318">
    <property type="entry name" value="TESTOSTERONE-REGULATED PROTEIN RP2"/>
    <property type="match status" value="1"/>
</dbReference>
<dbReference type="GO" id="GO:0016818">
    <property type="term" value="F:hydrolase activity, acting on acid anhydrides, in phosphorus-containing anhydrides"/>
    <property type="evidence" value="ECO:0007669"/>
    <property type="project" value="InterPro"/>
</dbReference>
<gene>
    <name evidence="9" type="ORF">PSON_ATCC_30995.1.T0250186</name>
</gene>
<keyword evidence="6" id="KW-0464">Manganese</keyword>
<dbReference type="Proteomes" id="UP000692954">
    <property type="component" value="Unassembled WGS sequence"/>
</dbReference>
<keyword evidence="5" id="KW-0460">Magnesium</keyword>
<dbReference type="GO" id="GO:0046872">
    <property type="term" value="F:metal ion binding"/>
    <property type="evidence" value="ECO:0007669"/>
    <property type="project" value="UniProtKB-KW"/>
</dbReference>
<evidence type="ECO:0000259" key="8">
    <source>
        <dbReference type="PROSITE" id="PS51462"/>
    </source>
</evidence>
<feature type="coiled-coil region" evidence="7">
    <location>
        <begin position="124"/>
        <end position="160"/>
    </location>
</feature>
<reference evidence="9" key="1">
    <citation type="submission" date="2021-01" db="EMBL/GenBank/DDBJ databases">
        <authorList>
            <consortium name="Genoscope - CEA"/>
            <person name="William W."/>
        </authorList>
    </citation>
    <scope>NUCLEOTIDE SEQUENCE</scope>
</reference>
<sequence>MNIYFDDQYIQITQNLTFQQLFQHLGKSGNINDKILLKNDQILTINENNFIKDHVKQEDKLKLVEKQSYRPIAFTSPQFPNNNTFFDPRASQVIYSENQQQPGKILIGINQQQQSKQQVIQSQLIQQQQQQQQQQLQIQQQQQQQQQQQYQQQVNNLQLKPQQQQNHQYAQQQQVQNYTQQNVQQYQNQTQQIPQIPPIQDKTNAQINIFETVFCNQNNDQDKEKNQMNKNNQPGNKENQFEKYGFSFRIDNYGDDIQIEKLDKSFILRLDKSYQLDLITKFDITDIKKEFEHNIIGVLNQTRISNNIKFLLYNSMEGDKQDQNYIWNDFQDIQIQQIIHINNSNKMSICRRSATLISIQDDFKVLMLKRSNEISFGGSFAFPGGVLEETDYKFAQADSSLIQQNHQKYYCHQIFTWYDSSLIAAIQETIEETNIQLDYKQIYSQIKPFIRIITPQMMKKRYDTQFFVLNLNNYDKLNINKSESISYKWNTPLGFLEKFINNQISLFPPIFLQQIILKLLGSFQNIITYINQGDLLKYPYPHIFQFNPNYDLQKLLETEQTDYLKNELKVRYNRIDRSDFRFQLEGNLKKLNGHIGMFKNSPLAFLNG</sequence>
<evidence type="ECO:0000313" key="10">
    <source>
        <dbReference type="Proteomes" id="UP000692954"/>
    </source>
</evidence>
<keyword evidence="3" id="KW-0479">Metal-binding</keyword>
<evidence type="ECO:0000256" key="4">
    <source>
        <dbReference type="ARBA" id="ARBA00022801"/>
    </source>
</evidence>
<keyword evidence="4" id="KW-0378">Hydrolase</keyword>
<protein>
    <recommendedName>
        <fullName evidence="8">Nudix hydrolase domain-containing protein</fullName>
    </recommendedName>
</protein>
<dbReference type="EMBL" id="CAJJDN010000025">
    <property type="protein sequence ID" value="CAD8069312.1"/>
    <property type="molecule type" value="Genomic_DNA"/>
</dbReference>
<keyword evidence="7" id="KW-0175">Coiled coil</keyword>
<feature type="domain" description="Nudix hydrolase" evidence="8">
    <location>
        <begin position="350"/>
        <end position="513"/>
    </location>
</feature>
<dbReference type="GO" id="GO:0005739">
    <property type="term" value="C:mitochondrion"/>
    <property type="evidence" value="ECO:0007669"/>
    <property type="project" value="TreeGrafter"/>
</dbReference>
<dbReference type="InterPro" id="IPR039121">
    <property type="entry name" value="NUDT19"/>
</dbReference>
<dbReference type="AlphaFoldDB" id="A0A8S1LSI3"/>
<evidence type="ECO:0000256" key="7">
    <source>
        <dbReference type="SAM" id="Coils"/>
    </source>
</evidence>
<evidence type="ECO:0000256" key="3">
    <source>
        <dbReference type="ARBA" id="ARBA00022723"/>
    </source>
</evidence>
<dbReference type="PROSITE" id="PS51462">
    <property type="entry name" value="NUDIX"/>
    <property type="match status" value="1"/>
</dbReference>
<evidence type="ECO:0000256" key="6">
    <source>
        <dbReference type="ARBA" id="ARBA00023211"/>
    </source>
</evidence>
<evidence type="ECO:0000256" key="5">
    <source>
        <dbReference type="ARBA" id="ARBA00022842"/>
    </source>
</evidence>
<name>A0A8S1LSI3_9CILI</name>
<proteinExistence type="predicted"/>
<evidence type="ECO:0000256" key="1">
    <source>
        <dbReference type="ARBA" id="ARBA00001936"/>
    </source>
</evidence>
<keyword evidence="10" id="KW-1185">Reference proteome</keyword>
<comment type="caution">
    <text evidence="9">The sequence shown here is derived from an EMBL/GenBank/DDBJ whole genome shotgun (WGS) entry which is preliminary data.</text>
</comment>
<comment type="cofactor">
    <cofactor evidence="2">
        <name>Mg(2+)</name>
        <dbReference type="ChEBI" id="CHEBI:18420"/>
    </cofactor>
</comment>
<comment type="cofactor">
    <cofactor evidence="1">
        <name>Mn(2+)</name>
        <dbReference type="ChEBI" id="CHEBI:29035"/>
    </cofactor>
</comment>
<organism evidence="9 10">
    <name type="scientific">Paramecium sonneborni</name>
    <dbReference type="NCBI Taxonomy" id="65129"/>
    <lineage>
        <taxon>Eukaryota</taxon>
        <taxon>Sar</taxon>
        <taxon>Alveolata</taxon>
        <taxon>Ciliophora</taxon>
        <taxon>Intramacronucleata</taxon>
        <taxon>Oligohymenophorea</taxon>
        <taxon>Peniculida</taxon>
        <taxon>Parameciidae</taxon>
        <taxon>Paramecium</taxon>
    </lineage>
</organism>
<accession>A0A8S1LSI3</accession>